<dbReference type="SUPFAM" id="SSF51556">
    <property type="entry name" value="Metallo-dependent hydrolases"/>
    <property type="match status" value="1"/>
</dbReference>
<dbReference type="InterPro" id="IPR032465">
    <property type="entry name" value="ACMSD"/>
</dbReference>
<reference evidence="3 4" key="2">
    <citation type="submission" date="2009-02" db="EMBL/GenBank/DDBJ databases">
        <title>Draft genome sequence of Holdemania filiformis DSM 12042.</title>
        <authorList>
            <person name="Sudarsanam P."/>
            <person name="Ley R."/>
            <person name="Guruge J."/>
            <person name="Turnbaugh P.J."/>
            <person name="Mahowald M."/>
            <person name="Liep D."/>
            <person name="Gordon J."/>
        </authorList>
    </citation>
    <scope>NUCLEOTIDE SEQUENCE [LARGE SCALE GENOMIC DNA]</scope>
    <source>
        <strain evidence="3 4">DSM 12042</strain>
    </source>
</reference>
<dbReference type="OrthoDB" id="9771932at2"/>
<dbReference type="HOGENOM" id="CLU_044590_6_2_9"/>
<proteinExistence type="predicted"/>
<accession>B9Y8M7</accession>
<dbReference type="GO" id="GO:0019748">
    <property type="term" value="P:secondary metabolic process"/>
    <property type="evidence" value="ECO:0007669"/>
    <property type="project" value="TreeGrafter"/>
</dbReference>
<evidence type="ECO:0000313" key="4">
    <source>
        <dbReference type="Proteomes" id="UP000005950"/>
    </source>
</evidence>
<keyword evidence="3" id="KW-0378">Hydrolase</keyword>
<dbReference type="GO" id="GO:0016787">
    <property type="term" value="F:hydrolase activity"/>
    <property type="evidence" value="ECO:0007669"/>
    <property type="project" value="UniProtKB-KW"/>
</dbReference>
<dbReference type="EMBL" id="ACCF01000128">
    <property type="protein sequence ID" value="EEF67652.1"/>
    <property type="molecule type" value="Genomic_DNA"/>
</dbReference>
<name>B9Y8M7_9FIRM</name>
<reference evidence="3 4" key="1">
    <citation type="submission" date="2008-12" db="EMBL/GenBank/DDBJ databases">
        <authorList>
            <person name="Fulton L."/>
            <person name="Clifton S."/>
            <person name="Fulton B."/>
            <person name="Xu J."/>
            <person name="Minx P."/>
            <person name="Pepin K.H."/>
            <person name="Johnson M."/>
            <person name="Bhonagiri V."/>
            <person name="Nash W.E."/>
            <person name="Mardis E.R."/>
            <person name="Wilson R.K."/>
        </authorList>
    </citation>
    <scope>NUCLEOTIDE SEQUENCE [LARGE SCALE GENOMIC DNA]</scope>
    <source>
        <strain evidence="3 4">DSM 12042</strain>
    </source>
</reference>
<dbReference type="RefSeq" id="WP_006059362.1">
    <property type="nucleotide sequence ID" value="NZ_GG657557.1"/>
</dbReference>
<dbReference type="AlphaFoldDB" id="B9Y8M7"/>
<dbReference type="Pfam" id="PF04909">
    <property type="entry name" value="Amidohydro_2"/>
    <property type="match status" value="1"/>
</dbReference>
<organism evidence="3 4">
    <name type="scientific">Holdemania filiformis DSM 12042</name>
    <dbReference type="NCBI Taxonomy" id="545696"/>
    <lineage>
        <taxon>Bacteria</taxon>
        <taxon>Bacillati</taxon>
        <taxon>Bacillota</taxon>
        <taxon>Erysipelotrichia</taxon>
        <taxon>Erysipelotrichales</taxon>
        <taxon>Erysipelotrichaceae</taxon>
        <taxon>Holdemania</taxon>
    </lineage>
</organism>
<dbReference type="STRING" id="545696.HOLDEFILI_02174"/>
<protein>
    <submittedName>
        <fullName evidence="3">Amidohydrolase family protein</fullName>
    </submittedName>
</protein>
<comment type="caution">
    <text evidence="3">The sequence shown here is derived from an EMBL/GenBank/DDBJ whole genome shotgun (WGS) entry which is preliminary data.</text>
</comment>
<feature type="domain" description="Amidohydrolase-related" evidence="2">
    <location>
        <begin position="16"/>
        <end position="243"/>
    </location>
</feature>
<evidence type="ECO:0000256" key="1">
    <source>
        <dbReference type="ARBA" id="ARBA00023239"/>
    </source>
</evidence>
<sequence length="247" mass="28005">MIIDGHTHLCFDGSQPIASFENLKKEMALTHTDHVVAFPLSVRFEDNLRLAELARENRFLIPLAFIDPRQPDCVSQLKQCIQEHGMRGLKLHPTLSQFHIDDLSRVSGLMDYCDARRLPVVVHCATDDPYVHPFRVETLARLYPHAIFQMAHMGAIWAADAAIAVAKRNANVYLDTGIASSNAVRRAINEVPDKVIMGADFPFYMYSMEQEKIRRAFEYSIHHQEPEVLAALMGGNCQRVYGITENE</sequence>
<dbReference type="GO" id="GO:0016831">
    <property type="term" value="F:carboxy-lyase activity"/>
    <property type="evidence" value="ECO:0007669"/>
    <property type="project" value="InterPro"/>
</dbReference>
<keyword evidence="1" id="KW-0456">Lyase</keyword>
<gene>
    <name evidence="3" type="ORF">HOLDEFILI_02174</name>
</gene>
<dbReference type="PANTHER" id="PTHR21240">
    <property type="entry name" value="2-AMINO-3-CARBOXYLMUCONATE-6-SEMIALDEHYDE DECARBOXYLASE"/>
    <property type="match status" value="1"/>
</dbReference>
<dbReference type="Gene3D" id="3.20.20.140">
    <property type="entry name" value="Metal-dependent hydrolases"/>
    <property type="match status" value="1"/>
</dbReference>
<dbReference type="PANTHER" id="PTHR21240:SF28">
    <property type="entry name" value="ISO-OROTATE DECARBOXYLASE (EUROFUNG)"/>
    <property type="match status" value="1"/>
</dbReference>
<evidence type="ECO:0000259" key="2">
    <source>
        <dbReference type="Pfam" id="PF04909"/>
    </source>
</evidence>
<dbReference type="InterPro" id="IPR032466">
    <property type="entry name" value="Metal_Hydrolase"/>
</dbReference>
<dbReference type="Proteomes" id="UP000005950">
    <property type="component" value="Unassembled WGS sequence"/>
</dbReference>
<dbReference type="InterPro" id="IPR006680">
    <property type="entry name" value="Amidohydro-rel"/>
</dbReference>
<dbReference type="eggNOG" id="COG2159">
    <property type="taxonomic scope" value="Bacteria"/>
</dbReference>
<dbReference type="GO" id="GO:0005737">
    <property type="term" value="C:cytoplasm"/>
    <property type="evidence" value="ECO:0007669"/>
    <property type="project" value="TreeGrafter"/>
</dbReference>
<evidence type="ECO:0000313" key="3">
    <source>
        <dbReference type="EMBL" id="EEF67652.1"/>
    </source>
</evidence>